<feature type="compositionally biased region" description="Basic and acidic residues" evidence="7">
    <location>
        <begin position="498"/>
        <end position="515"/>
    </location>
</feature>
<evidence type="ECO:0000256" key="2">
    <source>
        <dbReference type="ARBA" id="ARBA00022679"/>
    </source>
</evidence>
<dbReference type="InterPro" id="IPR004299">
    <property type="entry name" value="MBOAT_fam"/>
</dbReference>
<dbReference type="GO" id="GO:0047184">
    <property type="term" value="F:1-acylglycerophosphocholine O-acyltransferase activity"/>
    <property type="evidence" value="ECO:0007669"/>
    <property type="project" value="TreeGrafter"/>
</dbReference>
<reference evidence="9 10" key="2">
    <citation type="submission" date="2016-08" db="EMBL/GenBank/DDBJ databases">
        <title>Pervasive Adenine N6-methylation of Active Genes in Fungi.</title>
        <authorList>
            <consortium name="DOE Joint Genome Institute"/>
            <person name="Mondo S.J."/>
            <person name="Dannebaum R.O."/>
            <person name="Kuo R.C."/>
            <person name="Labutti K."/>
            <person name="Haridas S."/>
            <person name="Kuo A."/>
            <person name="Salamov A."/>
            <person name="Ahrendt S.R."/>
            <person name="Lipzen A."/>
            <person name="Sullivan W."/>
            <person name="Andreopoulos W.B."/>
            <person name="Clum A."/>
            <person name="Lindquist E."/>
            <person name="Daum C."/>
            <person name="Ramamoorthy G.K."/>
            <person name="Gryganskyi A."/>
            <person name="Culley D."/>
            <person name="Magnuson J.K."/>
            <person name="James T.Y."/>
            <person name="O'Malley M.A."/>
            <person name="Stajich J.E."/>
            <person name="Spatafora J.W."/>
            <person name="Visel A."/>
            <person name="Grigoriev I.V."/>
        </authorList>
    </citation>
    <scope>NUCLEOTIDE SEQUENCE [LARGE SCALE GENOMIC DNA]</scope>
    <source>
        <strain evidence="10">finn</strain>
    </source>
</reference>
<comment type="caution">
    <text evidence="9">The sequence shown here is derived from an EMBL/GenBank/DDBJ whole genome shotgun (WGS) entry which is preliminary data.</text>
</comment>
<feature type="transmembrane region" description="Helical" evidence="8">
    <location>
        <begin position="366"/>
        <end position="384"/>
    </location>
</feature>
<reference evidence="9 10" key="1">
    <citation type="submission" date="2016-08" db="EMBL/GenBank/DDBJ databases">
        <title>Genomes of anaerobic fungi encode conserved fungal cellulosomes for biomass hydrolysis.</title>
        <authorList>
            <consortium name="DOE Joint Genome Institute"/>
            <person name="Haitjema C.H."/>
            <person name="Gilmore S.P."/>
            <person name="Henske J.K."/>
            <person name="Solomon K.V."/>
            <person name="De Groot R."/>
            <person name="Kuo A."/>
            <person name="Mondo S.J."/>
            <person name="Salamov A.A."/>
            <person name="Labutti K."/>
            <person name="Zhao Z."/>
            <person name="Chiniquy J."/>
            <person name="Barry K."/>
            <person name="Brewer H.M."/>
            <person name="Purvine S.O."/>
            <person name="Wright A.T."/>
            <person name="Boxma B."/>
            <person name="Van Alen T."/>
            <person name="Hackstein J.H."/>
            <person name="Baker S.E."/>
            <person name="Grigoriev I.V."/>
            <person name="O'Malley M.A."/>
        </authorList>
    </citation>
    <scope>NUCLEOTIDE SEQUENCE [LARGE SCALE GENOMIC DNA]</scope>
    <source>
        <strain evidence="10">finn</strain>
    </source>
</reference>
<feature type="transmembrane region" description="Helical" evidence="8">
    <location>
        <begin position="405"/>
        <end position="428"/>
    </location>
</feature>
<protein>
    <submittedName>
        <fullName evidence="9">MBOAT-domain-containing protein</fullName>
    </submittedName>
</protein>
<feature type="transmembrane region" description="Helical" evidence="8">
    <location>
        <begin position="224"/>
        <end position="243"/>
    </location>
</feature>
<dbReference type="STRING" id="1754191.A0A1Y1V9T9"/>
<keyword evidence="10" id="KW-1185">Reference proteome</keyword>
<evidence type="ECO:0000256" key="3">
    <source>
        <dbReference type="ARBA" id="ARBA00022692"/>
    </source>
</evidence>
<organism evidence="9 10">
    <name type="scientific">Piromyces finnis</name>
    <dbReference type="NCBI Taxonomy" id="1754191"/>
    <lineage>
        <taxon>Eukaryota</taxon>
        <taxon>Fungi</taxon>
        <taxon>Fungi incertae sedis</taxon>
        <taxon>Chytridiomycota</taxon>
        <taxon>Chytridiomycota incertae sedis</taxon>
        <taxon>Neocallimastigomycetes</taxon>
        <taxon>Neocallimastigales</taxon>
        <taxon>Neocallimastigaceae</taxon>
        <taxon>Piromyces</taxon>
    </lineage>
</organism>
<sequence length="537" mass="62312">MLSEFVNKLTGLPVDACDAFVSLFIAIPIGAIYNKLFSYIEINTKIPKNQQRFYRCLYSIITTLYLMWMYLDWFGIANILLSIIITYGLIKIFKPSFKLSVVVFVINIIHLLFCHIHRQFETVEKFDFTSPFMCLVIKLTLYAWSRYDGTQKEEDLFNAYQKKACIKKEPTFFEFLAYTLFFPGFFTGPACDYYEFEEILNKSYAEEKEKEGQMDAVKSKLLKGLIYTVIYVSFGGFTYQYLISEEGLSKPFLYRLIYLTITSVAHRFKFYLAWTLAEASYNLIGIGYNGVSKGKPLWNGIINASIKLELSENMNSMVNHWNIRTTLWLRHTIYDRINKYLGKTSSLIGIYVVDITSAIWHGTYSGYFLAFVSVASYNTIVKSFRKSVSPFIHEKHAPLHKFKPIYDILGIIVTQCIMNFTFAPFILLTIGDSIKLWKSFYFFVIIIMFIAFLILKPLGLEKYLFQKQIEILKINPYKKHSKPIKSETSATINPSNEENEKIAAESSKEKEELVKNESSSLLENTENTMNLETKKTE</sequence>
<keyword evidence="2" id="KW-0808">Transferase</keyword>
<evidence type="ECO:0000256" key="1">
    <source>
        <dbReference type="ARBA" id="ARBA00004141"/>
    </source>
</evidence>
<feature type="transmembrane region" description="Helical" evidence="8">
    <location>
        <begin position="440"/>
        <end position="458"/>
    </location>
</feature>
<accession>A0A1Y1V9T9</accession>
<evidence type="ECO:0000256" key="5">
    <source>
        <dbReference type="ARBA" id="ARBA00023136"/>
    </source>
</evidence>
<feature type="transmembrane region" description="Helical" evidence="8">
    <location>
        <begin position="20"/>
        <end position="40"/>
    </location>
</feature>
<feature type="transmembrane region" description="Helical" evidence="8">
    <location>
        <begin position="97"/>
        <end position="116"/>
    </location>
</feature>
<dbReference type="OrthoDB" id="286734at2759"/>
<dbReference type="PANTHER" id="PTHR13906">
    <property type="entry name" value="PORCUPINE"/>
    <property type="match status" value="1"/>
</dbReference>
<evidence type="ECO:0000256" key="8">
    <source>
        <dbReference type="SAM" id="Phobius"/>
    </source>
</evidence>
<dbReference type="InterPro" id="IPR049941">
    <property type="entry name" value="LPLAT_7/PORCN-like"/>
</dbReference>
<feature type="transmembrane region" description="Helical" evidence="8">
    <location>
        <begin position="74"/>
        <end position="90"/>
    </location>
</feature>
<dbReference type="GO" id="GO:0030258">
    <property type="term" value="P:lipid modification"/>
    <property type="evidence" value="ECO:0007669"/>
    <property type="project" value="TreeGrafter"/>
</dbReference>
<dbReference type="AlphaFoldDB" id="A0A1Y1V9T9"/>
<comment type="subcellular location">
    <subcellularLocation>
        <location evidence="1">Membrane</location>
        <topology evidence="1">Multi-pass membrane protein</topology>
    </subcellularLocation>
</comment>
<dbReference type="GO" id="GO:0005783">
    <property type="term" value="C:endoplasmic reticulum"/>
    <property type="evidence" value="ECO:0007669"/>
    <property type="project" value="TreeGrafter"/>
</dbReference>
<dbReference type="GO" id="GO:0003841">
    <property type="term" value="F:1-acylglycerol-3-phosphate O-acyltransferase activity"/>
    <property type="evidence" value="ECO:0007669"/>
    <property type="project" value="TreeGrafter"/>
</dbReference>
<evidence type="ECO:0000313" key="10">
    <source>
        <dbReference type="Proteomes" id="UP000193719"/>
    </source>
</evidence>
<dbReference type="Proteomes" id="UP000193719">
    <property type="component" value="Unassembled WGS sequence"/>
</dbReference>
<evidence type="ECO:0000256" key="4">
    <source>
        <dbReference type="ARBA" id="ARBA00022989"/>
    </source>
</evidence>
<proteinExistence type="predicted"/>
<gene>
    <name evidence="9" type="ORF">BCR36DRAFT_412444</name>
</gene>
<feature type="region of interest" description="Disordered" evidence="7">
    <location>
        <begin position="485"/>
        <end position="537"/>
    </location>
</feature>
<dbReference type="GO" id="GO:0016020">
    <property type="term" value="C:membrane"/>
    <property type="evidence" value="ECO:0007669"/>
    <property type="project" value="UniProtKB-SubCell"/>
</dbReference>
<keyword evidence="5 8" id="KW-0472">Membrane</keyword>
<keyword evidence="4 8" id="KW-1133">Transmembrane helix</keyword>
<evidence type="ECO:0000313" key="9">
    <source>
        <dbReference type="EMBL" id="ORX50422.1"/>
    </source>
</evidence>
<dbReference type="GO" id="GO:0046474">
    <property type="term" value="P:glycerophospholipid biosynthetic process"/>
    <property type="evidence" value="ECO:0007669"/>
    <property type="project" value="TreeGrafter"/>
</dbReference>
<dbReference type="PANTHER" id="PTHR13906:SF4">
    <property type="entry name" value="LYSOPHOSPHOLIPID ACYLTRANSFERASE 6"/>
    <property type="match status" value="1"/>
</dbReference>
<dbReference type="EMBL" id="MCFH01000021">
    <property type="protein sequence ID" value="ORX50422.1"/>
    <property type="molecule type" value="Genomic_DNA"/>
</dbReference>
<dbReference type="Pfam" id="PF03062">
    <property type="entry name" value="MBOAT"/>
    <property type="match status" value="1"/>
</dbReference>
<evidence type="ECO:0000256" key="6">
    <source>
        <dbReference type="ARBA" id="ARBA00023315"/>
    </source>
</evidence>
<keyword evidence="6" id="KW-0012">Acyltransferase</keyword>
<keyword evidence="3 8" id="KW-0812">Transmembrane</keyword>
<evidence type="ECO:0000256" key="7">
    <source>
        <dbReference type="SAM" id="MobiDB-lite"/>
    </source>
</evidence>
<name>A0A1Y1V9T9_9FUNG</name>